<dbReference type="EMBL" id="CP136890">
    <property type="protein sequence ID" value="WOK92108.1"/>
    <property type="molecule type" value="Genomic_DNA"/>
</dbReference>
<reference evidence="1 2" key="1">
    <citation type="submission" date="2023-10" db="EMBL/GenBank/DDBJ databases">
        <title>Chromosome-scale genome assembly provides insights into flower coloration mechanisms of Canna indica.</title>
        <authorList>
            <person name="Li C."/>
        </authorList>
    </citation>
    <scope>NUCLEOTIDE SEQUENCE [LARGE SCALE GENOMIC DNA]</scope>
    <source>
        <tissue evidence="1">Flower</tissue>
    </source>
</reference>
<gene>
    <name evidence="1" type="ORF">Cni_G00799</name>
</gene>
<keyword evidence="2" id="KW-1185">Reference proteome</keyword>
<dbReference type="Proteomes" id="UP001327560">
    <property type="component" value="Chromosome 1"/>
</dbReference>
<dbReference type="PANTHER" id="PTHR33167">
    <property type="entry name" value="TRANSCRIPTION FACTOR, PUTATIVE (DUF863)-RELATED"/>
    <property type="match status" value="1"/>
</dbReference>
<dbReference type="PANTHER" id="PTHR33167:SF4">
    <property type="entry name" value="TRANSCRIPTION FACTOR, PUTATIVE (DUF863)-RELATED"/>
    <property type="match status" value="1"/>
</dbReference>
<dbReference type="AlphaFoldDB" id="A0AAQ3PXQ8"/>
<accession>A0AAQ3PXQ8</accession>
<organism evidence="1 2">
    <name type="scientific">Canna indica</name>
    <name type="common">Indian-shot</name>
    <dbReference type="NCBI Taxonomy" id="4628"/>
    <lineage>
        <taxon>Eukaryota</taxon>
        <taxon>Viridiplantae</taxon>
        <taxon>Streptophyta</taxon>
        <taxon>Embryophyta</taxon>
        <taxon>Tracheophyta</taxon>
        <taxon>Spermatophyta</taxon>
        <taxon>Magnoliopsida</taxon>
        <taxon>Liliopsida</taxon>
        <taxon>Zingiberales</taxon>
        <taxon>Cannaceae</taxon>
        <taxon>Canna</taxon>
    </lineage>
</organism>
<protein>
    <submittedName>
        <fullName evidence="1">Uncharacterized protein</fullName>
    </submittedName>
</protein>
<name>A0AAQ3PXQ8_9LILI</name>
<evidence type="ECO:0000313" key="2">
    <source>
        <dbReference type="Proteomes" id="UP001327560"/>
    </source>
</evidence>
<sequence>MLPKHAMSEPFLNLLAKEEDKENSQLELPARLEQTEMASTCNLLTALKNCCNVVVLKSNTSVTAQNRLCSSMEGFIEHCNKDHIRNTMMKHEEIFRHQVHELHRLYEVQKLLMEENESRKLKFQSHENATSRAISNSVPNARDWISLSVSETCHISCQSTDHMNPEFRYMLSSGDRLGLSSRDLTVRGEDDRRVHRGFDLERPAEEFNLTSAEAWSIQDHQALMFGKQLRENSTLKCPQRSWTDDESGIQLTLSMACGTEKKRSTDFAASKY</sequence>
<evidence type="ECO:0000313" key="1">
    <source>
        <dbReference type="EMBL" id="WOK92108.1"/>
    </source>
</evidence>
<proteinExistence type="predicted"/>